<dbReference type="EMBL" id="JADEXP010000070">
    <property type="protein sequence ID" value="MBE9066996.1"/>
    <property type="molecule type" value="Genomic_DNA"/>
</dbReference>
<keyword evidence="3" id="KW-1185">Reference proteome</keyword>
<comment type="caution">
    <text evidence="2">The sequence shown here is derived from an EMBL/GenBank/DDBJ whole genome shotgun (WGS) entry which is preliminary data.</text>
</comment>
<evidence type="ECO:0000313" key="2">
    <source>
        <dbReference type="EMBL" id="MBE9066996.1"/>
    </source>
</evidence>
<gene>
    <name evidence="2" type="ORF">IQ260_10045</name>
</gene>
<protein>
    <submittedName>
        <fullName evidence="2">DUF928 domain-containing protein</fullName>
    </submittedName>
</protein>
<dbReference type="Pfam" id="PF06051">
    <property type="entry name" value="DUF928"/>
    <property type="match status" value="1"/>
</dbReference>
<feature type="compositionally biased region" description="Polar residues" evidence="1">
    <location>
        <begin position="1"/>
        <end position="17"/>
    </location>
</feature>
<sequence length="219" mass="24097">MAQADYQQVTSEDSAPITSLAGAPRYFQPVNPSAPRSPSTTSGTRGDDSCFDSDVAPRIFAPDSFVGITANAQPQLTWFLPEEKPVPVEFSFYTMGPAGSYELEHVQMLTYEPGITQYQLPVELEPGTRYIWQLVLECNPNRPAAALVYQAEMEFVPMVGNAMPATATTLEKSEIYARAGYWYDAIAVLGYGQQPDVLTMRRALLNDLELVEAEISAPD</sequence>
<proteinExistence type="predicted"/>
<dbReference type="AlphaFoldDB" id="A0A928X3B6"/>
<name>A0A928X3B6_LEPEC</name>
<evidence type="ECO:0000256" key="1">
    <source>
        <dbReference type="SAM" id="MobiDB-lite"/>
    </source>
</evidence>
<evidence type="ECO:0000313" key="3">
    <source>
        <dbReference type="Proteomes" id="UP000615026"/>
    </source>
</evidence>
<feature type="compositionally biased region" description="Polar residues" evidence="1">
    <location>
        <begin position="30"/>
        <end position="44"/>
    </location>
</feature>
<accession>A0A928X3B6</accession>
<dbReference type="Proteomes" id="UP000615026">
    <property type="component" value="Unassembled WGS sequence"/>
</dbReference>
<dbReference type="InterPro" id="IPR010328">
    <property type="entry name" value="DUF928"/>
</dbReference>
<organism evidence="2 3">
    <name type="scientific">Leptolyngbya cf. ectocarpi LEGE 11479</name>
    <dbReference type="NCBI Taxonomy" id="1828722"/>
    <lineage>
        <taxon>Bacteria</taxon>
        <taxon>Bacillati</taxon>
        <taxon>Cyanobacteriota</taxon>
        <taxon>Cyanophyceae</taxon>
        <taxon>Leptolyngbyales</taxon>
        <taxon>Leptolyngbyaceae</taxon>
        <taxon>Leptolyngbya group</taxon>
        <taxon>Leptolyngbya</taxon>
    </lineage>
</organism>
<dbReference type="RefSeq" id="WP_193992971.1">
    <property type="nucleotide sequence ID" value="NZ_JADEXP010000070.1"/>
</dbReference>
<feature type="region of interest" description="Disordered" evidence="1">
    <location>
        <begin position="1"/>
        <end position="48"/>
    </location>
</feature>
<reference evidence="2" key="1">
    <citation type="submission" date="2020-10" db="EMBL/GenBank/DDBJ databases">
        <authorList>
            <person name="Castelo-Branco R."/>
            <person name="Eusebio N."/>
            <person name="Adriana R."/>
            <person name="Vieira A."/>
            <person name="Brugerolle De Fraissinette N."/>
            <person name="Rezende De Castro R."/>
            <person name="Schneider M.P."/>
            <person name="Vasconcelos V."/>
            <person name="Leao P.N."/>
        </authorList>
    </citation>
    <scope>NUCLEOTIDE SEQUENCE</scope>
    <source>
        <strain evidence="2">LEGE 11479</strain>
    </source>
</reference>